<dbReference type="GO" id="GO:0016020">
    <property type="term" value="C:membrane"/>
    <property type="evidence" value="ECO:0007669"/>
    <property type="project" value="UniProtKB-SubCell"/>
</dbReference>
<dbReference type="InterPro" id="IPR017978">
    <property type="entry name" value="GPCR_3_C"/>
</dbReference>
<evidence type="ECO:0000256" key="6">
    <source>
        <dbReference type="SAM" id="MobiDB-lite"/>
    </source>
</evidence>
<evidence type="ECO:0000256" key="3">
    <source>
        <dbReference type="ARBA" id="ARBA00022989"/>
    </source>
</evidence>
<feature type="transmembrane region" description="Helical" evidence="7">
    <location>
        <begin position="471"/>
        <end position="489"/>
    </location>
</feature>
<dbReference type="Proteomes" id="UP001607302">
    <property type="component" value="Unassembled WGS sequence"/>
</dbReference>
<evidence type="ECO:0000256" key="5">
    <source>
        <dbReference type="ARBA" id="ARBA00023180"/>
    </source>
</evidence>
<evidence type="ECO:0000256" key="2">
    <source>
        <dbReference type="ARBA" id="ARBA00022692"/>
    </source>
</evidence>
<dbReference type="PANTHER" id="PTHR24060">
    <property type="entry name" value="METABOTROPIC GLUTAMATE RECEPTOR"/>
    <property type="match status" value="1"/>
</dbReference>
<gene>
    <name evidence="10" type="ORF">V1478_011835</name>
</gene>
<feature type="transmembrane region" description="Helical" evidence="7">
    <location>
        <begin position="616"/>
        <end position="637"/>
    </location>
</feature>
<dbReference type="PRINTS" id="PR01223">
    <property type="entry name" value="BRIDEOF7LESS"/>
</dbReference>
<comment type="caution">
    <text evidence="10">The sequence shown here is derived from an EMBL/GenBank/DDBJ whole genome shotgun (WGS) entry which is preliminary data.</text>
</comment>
<feature type="region of interest" description="Disordered" evidence="6">
    <location>
        <begin position="830"/>
        <end position="849"/>
    </location>
</feature>
<dbReference type="Pfam" id="PF00003">
    <property type="entry name" value="7tm_3"/>
    <property type="match status" value="1"/>
</dbReference>
<dbReference type="AlphaFoldDB" id="A0ABD2ABG9"/>
<evidence type="ECO:0000256" key="1">
    <source>
        <dbReference type="ARBA" id="ARBA00004141"/>
    </source>
</evidence>
<keyword evidence="8" id="KW-0732">Signal</keyword>
<evidence type="ECO:0000259" key="9">
    <source>
        <dbReference type="PROSITE" id="PS50259"/>
    </source>
</evidence>
<protein>
    <submittedName>
        <fullName evidence="10">Protein bride of sevenless isoform X1</fullName>
    </submittedName>
</protein>
<feature type="signal peptide" evidence="8">
    <location>
        <begin position="1"/>
        <end position="24"/>
    </location>
</feature>
<keyword evidence="4 7" id="KW-0472">Membrane</keyword>
<feature type="transmembrane region" description="Helical" evidence="7">
    <location>
        <begin position="544"/>
        <end position="568"/>
    </location>
</feature>
<sequence length="869" mass="99028">MSRFPIMNILFFLLILNFDTLVLTIEERVVCGKNRTLVEIPGEAMLSVFVDVNYGIFCNVTSVKGYEEISTAIFVVRTLNKLEYVPDLTLGLRIFDTCQEDIKVYKQTLQAAVDIDCAENYEMGVLVPAIYNNILEPLHNFSLLPISSYREQNLTKPLINIMVHYISTRFESIDLVLTNSDFVLDYFFDAAKTSGICVKNYKDIQELEENVAEALIVVIGDVDDIKQSIEKGEKVEGPRKTWIVLPLDRSHVDDLMPSGSYVIRTVSFDIDAKQELRSIEKFSEKSINLVTHSPHLLGIGKAIVELAGLLHDLRKRSCPRGNVSCVMPRFTPHTRQDIKNLEIYETLQVLPKAQSIKYIVSMKNHQDSFVDVATYNIEPNKFRILPEKKIPRMPRLCLRKFANNCEQCANFQRRSDSRNLIRGTPEDSFLKTGTWIPIFLTVAVSGTFACIVILVFILYRYFVEDVLDGNPTLTIVLILGNIFTLQTVLPFCMNDDQYSSREHLNSRKIFVTTLAFGLLFSVMLSRALFLAFSTGGLFTTHINGYLQGLMVFFVFGVQIAISTSYFFLSTLDSAIVVRSLIFIALLGYDIFLLAMLFVVCCFIAHLQRNYREGKCFFGTVIGLVVSWAIWVTSFILMEPEIRDTVVCFGILATAYLIIIGILIPRTYYMMTNLPKGIDFRTRCDPAVDLTSDPRTNAFARQNRGFYDYVHPMGAGSMSNLQAPSLYPNYYGSSSPNPRSLSRCRSPDPRRTPGYNNYGFRPEMREIENSYGVPRVYVENIDPQSSSIERSNVDSAYALPRSQRKKKKKLILEEKDCIETDVYVENRLSSNRREHDESYPSRCATPKMGQTEATICEEEEDLDINRITRF</sequence>
<feature type="transmembrane region" description="Helical" evidence="7">
    <location>
        <begin position="580"/>
        <end position="604"/>
    </location>
</feature>
<keyword evidence="3 7" id="KW-1133">Transmembrane helix</keyword>
<dbReference type="EMBL" id="JAUDFV010000152">
    <property type="protein sequence ID" value="KAL2717959.1"/>
    <property type="molecule type" value="Genomic_DNA"/>
</dbReference>
<feature type="transmembrane region" description="Helical" evidence="7">
    <location>
        <begin position="435"/>
        <end position="459"/>
    </location>
</feature>
<name>A0ABD2ABG9_VESSQ</name>
<evidence type="ECO:0000313" key="11">
    <source>
        <dbReference type="Proteomes" id="UP001607302"/>
    </source>
</evidence>
<keyword evidence="5" id="KW-0325">Glycoprotein</keyword>
<accession>A0ABD2ABG9</accession>
<dbReference type="Gene3D" id="3.40.50.2300">
    <property type="match status" value="1"/>
</dbReference>
<evidence type="ECO:0000256" key="4">
    <source>
        <dbReference type="ARBA" id="ARBA00023136"/>
    </source>
</evidence>
<feature type="domain" description="G-protein coupled receptors family 3 profile" evidence="9">
    <location>
        <begin position="581"/>
        <end position="685"/>
    </location>
</feature>
<feature type="transmembrane region" description="Helical" evidence="7">
    <location>
        <begin position="509"/>
        <end position="532"/>
    </location>
</feature>
<reference evidence="10 11" key="1">
    <citation type="journal article" date="2024" name="Ann. Entomol. Soc. Am.">
        <title>Genomic analyses of the southern and eastern yellowjacket wasps (Hymenoptera: Vespidae) reveal evolutionary signatures of social life.</title>
        <authorList>
            <person name="Catto M.A."/>
            <person name="Caine P.B."/>
            <person name="Orr S.E."/>
            <person name="Hunt B.G."/>
            <person name="Goodisman M.A.D."/>
        </authorList>
    </citation>
    <scope>NUCLEOTIDE SEQUENCE [LARGE SCALE GENOMIC DNA]</scope>
    <source>
        <strain evidence="10">233</strain>
        <tissue evidence="10">Head and thorax</tissue>
    </source>
</reference>
<evidence type="ECO:0000313" key="10">
    <source>
        <dbReference type="EMBL" id="KAL2717959.1"/>
    </source>
</evidence>
<organism evidence="10 11">
    <name type="scientific">Vespula squamosa</name>
    <name type="common">Southern yellow jacket</name>
    <name type="synonym">Wasp</name>
    <dbReference type="NCBI Taxonomy" id="30214"/>
    <lineage>
        <taxon>Eukaryota</taxon>
        <taxon>Metazoa</taxon>
        <taxon>Ecdysozoa</taxon>
        <taxon>Arthropoda</taxon>
        <taxon>Hexapoda</taxon>
        <taxon>Insecta</taxon>
        <taxon>Pterygota</taxon>
        <taxon>Neoptera</taxon>
        <taxon>Endopterygota</taxon>
        <taxon>Hymenoptera</taxon>
        <taxon>Apocrita</taxon>
        <taxon>Aculeata</taxon>
        <taxon>Vespoidea</taxon>
        <taxon>Vespidae</taxon>
        <taxon>Vespinae</taxon>
        <taxon>Vespula</taxon>
    </lineage>
</organism>
<evidence type="ECO:0000256" key="7">
    <source>
        <dbReference type="SAM" id="Phobius"/>
    </source>
</evidence>
<comment type="subcellular location">
    <subcellularLocation>
        <location evidence="1">Membrane</location>
        <topology evidence="1">Multi-pass membrane protein</topology>
    </subcellularLocation>
</comment>
<keyword evidence="2 7" id="KW-0812">Transmembrane</keyword>
<feature type="region of interest" description="Disordered" evidence="6">
    <location>
        <begin position="731"/>
        <end position="759"/>
    </location>
</feature>
<feature type="transmembrane region" description="Helical" evidence="7">
    <location>
        <begin position="643"/>
        <end position="663"/>
    </location>
</feature>
<dbReference type="InterPro" id="IPR050726">
    <property type="entry name" value="mGluR"/>
</dbReference>
<dbReference type="PROSITE" id="PS50259">
    <property type="entry name" value="G_PROTEIN_RECEP_F3_4"/>
    <property type="match status" value="1"/>
</dbReference>
<keyword evidence="11" id="KW-1185">Reference proteome</keyword>
<dbReference type="InterPro" id="IPR002956">
    <property type="entry name" value="Bride_of_7less"/>
</dbReference>
<evidence type="ECO:0000256" key="8">
    <source>
        <dbReference type="SAM" id="SignalP"/>
    </source>
</evidence>
<proteinExistence type="predicted"/>
<feature type="chain" id="PRO_5044749242" evidence="8">
    <location>
        <begin position="25"/>
        <end position="869"/>
    </location>
</feature>